<dbReference type="GO" id="GO:0008233">
    <property type="term" value="F:peptidase activity"/>
    <property type="evidence" value="ECO:0007669"/>
    <property type="project" value="UniProtKB-KW"/>
</dbReference>
<evidence type="ECO:0000256" key="1">
    <source>
        <dbReference type="ARBA" id="ARBA00022612"/>
    </source>
</evidence>
<keyword evidence="3" id="KW-0378">Hydrolase</keyword>
<name>A0A7C3V303_9BACT</name>
<accession>A0A7C3V303</accession>
<keyword evidence="2" id="KW-0645">Protease</keyword>
<dbReference type="GO" id="GO:0006508">
    <property type="term" value="P:proteolysis"/>
    <property type="evidence" value="ECO:0007669"/>
    <property type="project" value="UniProtKB-KW"/>
</dbReference>
<dbReference type="AlphaFoldDB" id="A0A7C3V303"/>
<reference evidence="5" key="1">
    <citation type="journal article" date="2020" name="mSystems">
        <title>Genome- and Community-Level Interaction Insights into Carbon Utilization and Element Cycling Functions of Hydrothermarchaeota in Hydrothermal Sediment.</title>
        <authorList>
            <person name="Zhou Z."/>
            <person name="Liu Y."/>
            <person name="Xu W."/>
            <person name="Pan J."/>
            <person name="Luo Z.H."/>
            <person name="Li M."/>
        </authorList>
    </citation>
    <scope>NUCLEOTIDE SEQUENCE [LARGE SCALE GENOMIC DNA]</scope>
    <source>
        <strain evidence="5">SpSt-897</strain>
    </source>
</reference>
<comment type="caution">
    <text evidence="5">The sequence shown here is derived from an EMBL/GenBank/DDBJ whole genome shotgun (WGS) entry which is preliminary data.</text>
</comment>
<keyword evidence="1" id="KW-1188">Viral release from host cell</keyword>
<evidence type="ECO:0000259" key="4">
    <source>
        <dbReference type="Pfam" id="PF04586"/>
    </source>
</evidence>
<gene>
    <name evidence="5" type="ORF">ENW96_06170</name>
</gene>
<feature type="domain" description="Prohead serine protease" evidence="4">
    <location>
        <begin position="56"/>
        <end position="165"/>
    </location>
</feature>
<evidence type="ECO:0000256" key="2">
    <source>
        <dbReference type="ARBA" id="ARBA00022670"/>
    </source>
</evidence>
<dbReference type="Pfam" id="PF04586">
    <property type="entry name" value="Peptidase_S78"/>
    <property type="match status" value="1"/>
</dbReference>
<proteinExistence type="predicted"/>
<dbReference type="EMBL" id="DTMF01000156">
    <property type="protein sequence ID" value="HGF33962.1"/>
    <property type="molecule type" value="Genomic_DNA"/>
</dbReference>
<evidence type="ECO:0000256" key="3">
    <source>
        <dbReference type="ARBA" id="ARBA00022801"/>
    </source>
</evidence>
<organism evidence="5">
    <name type="scientific">Desulfobacca acetoxidans</name>
    <dbReference type="NCBI Taxonomy" id="60893"/>
    <lineage>
        <taxon>Bacteria</taxon>
        <taxon>Pseudomonadati</taxon>
        <taxon>Thermodesulfobacteriota</taxon>
        <taxon>Desulfobaccia</taxon>
        <taxon>Desulfobaccales</taxon>
        <taxon>Desulfobaccaceae</taxon>
        <taxon>Desulfobacca</taxon>
    </lineage>
</organism>
<dbReference type="InterPro" id="IPR054613">
    <property type="entry name" value="Peptidase_S78_dom"/>
</dbReference>
<sequence length="486" mass="53845">MKRMREMKLIHKDLDFTIRQVGAPADRILEFIGSTADVDRYGDVIEVDGWDLKNYQKNPVFLWAHDYKQPPIGKAVEVGKTDKGLLFRIKFPTAEEYPFADTIYKLYLGGYLRATSVGFQDLEREPISDKEGKQTGWRYKQQELYELSAVPVPANPQALIMAVQKGVVNPQEVEEVMGVPYEADLIQAAEMEAQEEQVKGVIPYKEYPTDPEDAPWDGPAEIKAADVNALKIICAWFDSENPDIKNSYKLPHHRAKGYKVVWRGVAAAMAALLGSRGGVNVPEGDRQGIYNHLAKHYAQFEKEPPEFKEYSGKDLAMIKMGLPPVMDKLNSQKGSISDIDLISLLMQLLEALYDWLMGDETQPATASKTPDFLRERVVEIFSQASAKALHDFFKAGDGPVIKAGAVLSAKNKGALKQAQALIQEVLDSAESAPSEDNGKANQNKDIYSLVLNPGVKPQGGKPAGGADLNQILSKTLKIQQRIKGGE</sequence>
<protein>
    <recommendedName>
        <fullName evidence="4">Prohead serine protease domain-containing protein</fullName>
    </recommendedName>
</protein>
<evidence type="ECO:0000313" key="5">
    <source>
        <dbReference type="EMBL" id="HGF33962.1"/>
    </source>
</evidence>